<proteinExistence type="predicted"/>
<sequence>CVPHAEVGSINEETAACDWWSLGAILFELLTGKGGGGGVKTEGVHVLAPQFGPALSGSAKPAPCQGLCPPLHLVERRGPRRKGQISGSFRPGAGFLDQRHTVRPPLSHPRWDRQGTASRRRGPTQYIADKRAESTSLHHPPPLNCELLQRPRLGVNACSYSHKMNHTALSYLNRHWESSHVLSCGSLAQCHPAGISRHTSLNVPDFLSEEAKSLLQQFNPIERLGAGVAGVEDIKSHPFFARVNWPK</sequence>
<dbReference type="Gene3D" id="1.10.510.10">
    <property type="entry name" value="Transferase(Phosphotransferase) domain 1"/>
    <property type="match status" value="1"/>
</dbReference>
<dbReference type="GO" id="GO:0005769">
    <property type="term" value="C:early endosome"/>
    <property type="evidence" value="ECO:0007669"/>
    <property type="project" value="TreeGrafter"/>
</dbReference>
<keyword evidence="3" id="KW-1185">Reference proteome</keyword>
<evidence type="ECO:0000313" key="3">
    <source>
        <dbReference type="Proteomes" id="UP000824540"/>
    </source>
</evidence>
<organism evidence="2 3">
    <name type="scientific">Albula glossodonta</name>
    <name type="common">roundjaw bonefish</name>
    <dbReference type="NCBI Taxonomy" id="121402"/>
    <lineage>
        <taxon>Eukaryota</taxon>
        <taxon>Metazoa</taxon>
        <taxon>Chordata</taxon>
        <taxon>Craniata</taxon>
        <taxon>Vertebrata</taxon>
        <taxon>Euteleostomi</taxon>
        <taxon>Actinopterygii</taxon>
        <taxon>Neopterygii</taxon>
        <taxon>Teleostei</taxon>
        <taxon>Albuliformes</taxon>
        <taxon>Albulidae</taxon>
        <taxon>Albula</taxon>
    </lineage>
</organism>
<accession>A0A8T2P7K3</accession>
<dbReference type="InterPro" id="IPR011009">
    <property type="entry name" value="Kinase-like_dom_sf"/>
</dbReference>
<comment type="caution">
    <text evidence="2">The sequence shown here is derived from an EMBL/GenBank/DDBJ whole genome shotgun (WGS) entry which is preliminary data.</text>
</comment>
<dbReference type="InterPro" id="IPR051866">
    <property type="entry name" value="Intracell_Sig-Traffick_Protein"/>
</dbReference>
<dbReference type="SUPFAM" id="SSF56112">
    <property type="entry name" value="Protein kinase-like (PK-like)"/>
    <property type="match status" value="1"/>
</dbReference>
<dbReference type="AlphaFoldDB" id="A0A8T2P7K3"/>
<evidence type="ECO:0000256" key="1">
    <source>
        <dbReference type="SAM" id="MobiDB-lite"/>
    </source>
</evidence>
<name>A0A8T2P7K3_9TELE</name>
<dbReference type="PANTHER" id="PTHR15508:SF2">
    <property type="entry name" value="RIBOSOMAL PROTEIN S6 KINASE DELTA-1"/>
    <property type="match status" value="1"/>
</dbReference>
<dbReference type="OrthoDB" id="1278353at2759"/>
<feature type="region of interest" description="Disordered" evidence="1">
    <location>
        <begin position="79"/>
        <end position="125"/>
    </location>
</feature>
<reference evidence="2" key="1">
    <citation type="thesis" date="2021" institute="BYU ScholarsArchive" country="Provo, UT, USA">
        <title>Applications of and Algorithms for Genome Assembly and Genomic Analyses with an Emphasis on Marine Teleosts.</title>
        <authorList>
            <person name="Pickett B.D."/>
        </authorList>
    </citation>
    <scope>NUCLEOTIDE SEQUENCE</scope>
    <source>
        <strain evidence="2">HI-2016</strain>
    </source>
</reference>
<dbReference type="EMBL" id="JAFBMS010000013">
    <property type="protein sequence ID" value="KAG9347231.1"/>
    <property type="molecule type" value="Genomic_DNA"/>
</dbReference>
<feature type="non-terminal residue" evidence="2">
    <location>
        <position position="247"/>
    </location>
</feature>
<dbReference type="Proteomes" id="UP000824540">
    <property type="component" value="Unassembled WGS sequence"/>
</dbReference>
<evidence type="ECO:0008006" key="4">
    <source>
        <dbReference type="Google" id="ProtNLM"/>
    </source>
</evidence>
<protein>
    <recommendedName>
        <fullName evidence="4">Ribosomal protein S6 kinase-like 1</fullName>
    </recommendedName>
</protein>
<gene>
    <name evidence="2" type="ORF">JZ751_004798</name>
</gene>
<dbReference type="PANTHER" id="PTHR15508">
    <property type="entry name" value="RIBOSOMAL PROTEIN S6 KINASE"/>
    <property type="match status" value="1"/>
</dbReference>
<evidence type="ECO:0000313" key="2">
    <source>
        <dbReference type="EMBL" id="KAG9347231.1"/>
    </source>
</evidence>